<organism evidence="4 5">
    <name type="scientific">Emericellopsis cladophorae</name>
    <dbReference type="NCBI Taxonomy" id="2686198"/>
    <lineage>
        <taxon>Eukaryota</taxon>
        <taxon>Fungi</taxon>
        <taxon>Dikarya</taxon>
        <taxon>Ascomycota</taxon>
        <taxon>Pezizomycotina</taxon>
        <taxon>Sordariomycetes</taxon>
        <taxon>Hypocreomycetidae</taxon>
        <taxon>Hypocreales</taxon>
        <taxon>Bionectriaceae</taxon>
        <taxon>Emericellopsis</taxon>
    </lineage>
</organism>
<reference evidence="4" key="1">
    <citation type="journal article" date="2021" name="J Fungi (Basel)">
        <title>Genomic and Metabolomic Analyses of the Marine Fungus Emericellopsis cladophorae: Insights into Saltwater Adaptability Mechanisms and Its Biosynthetic Potential.</title>
        <authorList>
            <person name="Goncalves M.F.M."/>
            <person name="Hilario S."/>
            <person name="Van de Peer Y."/>
            <person name="Esteves A.C."/>
            <person name="Alves A."/>
        </authorList>
    </citation>
    <scope>NUCLEOTIDE SEQUENCE</scope>
    <source>
        <strain evidence="4">MUM 19.33</strain>
    </source>
</reference>
<dbReference type="EMBL" id="JAGIXG020000005">
    <property type="protein sequence ID" value="KAI6784185.1"/>
    <property type="molecule type" value="Genomic_DNA"/>
</dbReference>
<protein>
    <recommendedName>
        <fullName evidence="3">SMODS and SLOG-associating 2TM effector domain-containing protein</fullName>
    </recommendedName>
</protein>
<evidence type="ECO:0000256" key="2">
    <source>
        <dbReference type="SAM" id="Phobius"/>
    </source>
</evidence>
<dbReference type="PANTHER" id="PTHR38793">
    <property type="entry name" value="SLATT_FUNGAL DOMAIN-CONTAINING PROTEIN-RELATED"/>
    <property type="match status" value="1"/>
</dbReference>
<dbReference type="NCBIfam" id="NF033635">
    <property type="entry name" value="SLATT_fungal"/>
    <property type="match status" value="1"/>
</dbReference>
<feature type="compositionally biased region" description="Gly residues" evidence="1">
    <location>
        <begin position="230"/>
        <end position="239"/>
    </location>
</feature>
<sequence>MAAHRGILRRMLSSASASMHPPADPERQYTSSTLPVKPKHLSVLTSNPEDLVPAADKLLIFRTLTGIDTVPVVSSGHTTRTAANIGIYTRVVRHERAAKKMYRVIKLLASLCLGLQILFGAAVTALGAAGGSYNGITGLGACSTITASIVAYIKGSGQPDKLKHAETRWRTVREYIEQRERELCLLNCGLDVYHEVMIVEDMYQTVKEELAVKGPNQQNGTAPTTATNGAGMGGGGGSEGIPQRVNSLRGGAVKNTDGWKKQTGAGINERINDFGTSARGFVDKLGHAGDTTSREMDGQVNSLGAAGSGLVDKIDSGRDTASRGIGQHLGAVAANLREKAEDVSAAGHDILHRPVHQTEPTGTVDCRRENGCRCGAEKGPTSGARS</sequence>
<feature type="region of interest" description="Disordered" evidence="1">
    <location>
        <begin position="214"/>
        <end position="264"/>
    </location>
</feature>
<feature type="region of interest" description="Disordered" evidence="1">
    <location>
        <begin position="356"/>
        <end position="386"/>
    </location>
</feature>
<reference evidence="4" key="2">
    <citation type="submission" date="2022-07" db="EMBL/GenBank/DDBJ databases">
        <authorList>
            <person name="Goncalves M.F.M."/>
            <person name="Hilario S."/>
            <person name="Van De Peer Y."/>
            <person name="Esteves A.C."/>
            <person name="Alves A."/>
        </authorList>
    </citation>
    <scope>NUCLEOTIDE SEQUENCE</scope>
    <source>
        <strain evidence="4">MUM 19.33</strain>
    </source>
</reference>
<evidence type="ECO:0000259" key="3">
    <source>
        <dbReference type="Pfam" id="PF18142"/>
    </source>
</evidence>
<dbReference type="RefSeq" id="XP_051365041.1">
    <property type="nucleotide sequence ID" value="XM_051503416.1"/>
</dbReference>
<keyword evidence="2" id="KW-1133">Transmembrane helix</keyword>
<evidence type="ECO:0000313" key="5">
    <source>
        <dbReference type="Proteomes" id="UP001055219"/>
    </source>
</evidence>
<dbReference type="OrthoDB" id="4472872at2759"/>
<keyword evidence="2" id="KW-0812">Transmembrane</keyword>
<feature type="domain" description="SMODS and SLOG-associating 2TM effector" evidence="3">
    <location>
        <begin position="90"/>
        <end position="208"/>
    </location>
</feature>
<evidence type="ECO:0000313" key="4">
    <source>
        <dbReference type="EMBL" id="KAI6784185.1"/>
    </source>
</evidence>
<keyword evidence="2" id="KW-0472">Membrane</keyword>
<gene>
    <name evidence="4" type="ORF">J7T54_004731</name>
</gene>
<dbReference type="Proteomes" id="UP001055219">
    <property type="component" value="Unassembled WGS sequence"/>
</dbReference>
<name>A0A9P9Y6Y3_9HYPO</name>
<dbReference type="InterPro" id="IPR041622">
    <property type="entry name" value="SLATT_fungi"/>
</dbReference>
<feature type="region of interest" description="Disordered" evidence="1">
    <location>
        <begin position="13"/>
        <end position="32"/>
    </location>
</feature>
<dbReference type="PANTHER" id="PTHR38793:SF3">
    <property type="entry name" value="SMODS AND SLOG-ASSOCIATING 2TM EFFECTOR DOMAIN-CONTAINING PROTEIN"/>
    <property type="match status" value="1"/>
</dbReference>
<accession>A0A9P9Y6Y3</accession>
<keyword evidence="5" id="KW-1185">Reference proteome</keyword>
<dbReference type="Pfam" id="PF18142">
    <property type="entry name" value="SLATT_fungal"/>
    <property type="match status" value="1"/>
</dbReference>
<dbReference type="GeneID" id="75831217"/>
<evidence type="ECO:0000256" key="1">
    <source>
        <dbReference type="SAM" id="MobiDB-lite"/>
    </source>
</evidence>
<dbReference type="AlphaFoldDB" id="A0A9P9Y6Y3"/>
<comment type="caution">
    <text evidence="4">The sequence shown here is derived from an EMBL/GenBank/DDBJ whole genome shotgun (WGS) entry which is preliminary data.</text>
</comment>
<feature type="compositionally biased region" description="Low complexity" evidence="1">
    <location>
        <begin position="220"/>
        <end position="229"/>
    </location>
</feature>
<proteinExistence type="predicted"/>
<feature type="transmembrane region" description="Helical" evidence="2">
    <location>
        <begin position="104"/>
        <end position="129"/>
    </location>
</feature>